<protein>
    <recommendedName>
        <fullName evidence="3 12">Cutinase</fullName>
        <ecNumber evidence="3 12">3.1.1.74</ecNumber>
    </recommendedName>
</protein>
<name>A0A9P8UVV0_9PEZI</name>
<evidence type="ECO:0000256" key="11">
    <source>
        <dbReference type="PIRSR" id="PIRSR611150-2"/>
    </source>
</evidence>
<dbReference type="EC" id="3.1.1.74" evidence="3 12"/>
<evidence type="ECO:0000256" key="8">
    <source>
        <dbReference type="ARBA" id="ARBA00023157"/>
    </source>
</evidence>
<dbReference type="PROSITE" id="PS00155">
    <property type="entry name" value="CUTINASE_1"/>
    <property type="match status" value="1"/>
</dbReference>
<dbReference type="InterPro" id="IPR043580">
    <property type="entry name" value="CUTINASE_1"/>
</dbReference>
<feature type="disulfide bond" evidence="11">
    <location>
        <begin position="80"/>
        <end position="158"/>
    </location>
</feature>
<evidence type="ECO:0000256" key="12">
    <source>
        <dbReference type="RuleBase" id="RU361263"/>
    </source>
</evidence>
<sequence length="253" mass="26014">MLPGVLGLPAASSRSANGGAAVQLRQSPTSLNILLAIISQLFPFDAAIEDVGDLIEGAETVFADLAGFETSENDLVSGKCGDVVIVFARGTNEPGNVGSLVGPPFFDAVRAKLGAKGKTLAVQGVDDYEADITGFLQGGDAKGSQRMADLVAQAQKQCPSSNVVMSGYSQGGQVVHKAASLLSASAMNGVRSIVVFGDPDRGYAIQGAPVNNVLIVCHEGDNICDAGDFIYLPHLTYLLDADTAASFVSAHIS</sequence>
<keyword evidence="6" id="KW-0732">Signal</keyword>
<evidence type="ECO:0000256" key="5">
    <source>
        <dbReference type="ARBA" id="ARBA00022525"/>
    </source>
</evidence>
<dbReference type="InterPro" id="IPR011150">
    <property type="entry name" value="Cutinase_monf"/>
</dbReference>
<keyword evidence="5 12" id="KW-0964">Secreted</keyword>
<evidence type="ECO:0000256" key="1">
    <source>
        <dbReference type="ARBA" id="ARBA00004613"/>
    </source>
</evidence>
<evidence type="ECO:0000256" key="6">
    <source>
        <dbReference type="ARBA" id="ARBA00022729"/>
    </source>
</evidence>
<gene>
    <name evidence="13" type="ORF">BKA67DRAFT_652389</name>
</gene>
<dbReference type="SUPFAM" id="SSF53474">
    <property type="entry name" value="alpha/beta-Hydrolases"/>
    <property type="match status" value="1"/>
</dbReference>
<comment type="catalytic activity">
    <reaction evidence="9 12">
        <text>cutin + H2O = cutin monomers.</text>
        <dbReference type="EC" id="3.1.1.74"/>
    </reaction>
</comment>
<comment type="subcellular location">
    <subcellularLocation>
        <location evidence="1 12">Secreted</location>
    </subcellularLocation>
</comment>
<dbReference type="InterPro" id="IPR000675">
    <property type="entry name" value="Cutinase/axe"/>
</dbReference>
<dbReference type="SMART" id="SM01110">
    <property type="entry name" value="Cutinase"/>
    <property type="match status" value="1"/>
</dbReference>
<dbReference type="AlphaFoldDB" id="A0A9P8UVV0"/>
<keyword evidence="8 11" id="KW-1015">Disulfide bond</keyword>
<dbReference type="RefSeq" id="XP_045963269.1">
    <property type="nucleotide sequence ID" value="XM_046106157.1"/>
</dbReference>
<dbReference type="OrthoDB" id="2975078at2759"/>
<feature type="active site" description="Proton donor/acceptor" evidence="10">
    <location>
        <position position="234"/>
    </location>
</feature>
<evidence type="ECO:0000313" key="14">
    <source>
        <dbReference type="Proteomes" id="UP000758603"/>
    </source>
</evidence>
<keyword evidence="4 12" id="KW-0719">Serine esterase</keyword>
<evidence type="ECO:0000313" key="13">
    <source>
        <dbReference type="EMBL" id="KAH6659138.1"/>
    </source>
</evidence>
<evidence type="ECO:0000256" key="3">
    <source>
        <dbReference type="ARBA" id="ARBA00013095"/>
    </source>
</evidence>
<comment type="function">
    <text evidence="12">Catalyzes the hydrolysis of complex carboxylic polyesters found in the cell wall of plants. Degrades cutin, a macromolecule that forms the structure of the plant cuticle.</text>
</comment>
<proteinExistence type="inferred from homology"/>
<keyword evidence="7 12" id="KW-0378">Hydrolase</keyword>
<dbReference type="EMBL" id="JAGPXC010000001">
    <property type="protein sequence ID" value="KAH6659138.1"/>
    <property type="molecule type" value="Genomic_DNA"/>
</dbReference>
<dbReference type="InterPro" id="IPR029058">
    <property type="entry name" value="AB_hydrolase_fold"/>
</dbReference>
<keyword evidence="14" id="KW-1185">Reference proteome</keyword>
<evidence type="ECO:0000256" key="2">
    <source>
        <dbReference type="ARBA" id="ARBA00007534"/>
    </source>
</evidence>
<evidence type="ECO:0000256" key="10">
    <source>
        <dbReference type="PIRSR" id="PIRSR611150-1"/>
    </source>
</evidence>
<dbReference type="PANTHER" id="PTHR48250:SF2">
    <property type="entry name" value="CUTINASE"/>
    <property type="match status" value="1"/>
</dbReference>
<evidence type="ECO:0000256" key="4">
    <source>
        <dbReference type="ARBA" id="ARBA00022487"/>
    </source>
</evidence>
<reference evidence="13" key="1">
    <citation type="journal article" date="2021" name="Nat. Commun.">
        <title>Genetic determinants of endophytism in the Arabidopsis root mycobiome.</title>
        <authorList>
            <person name="Mesny F."/>
            <person name="Miyauchi S."/>
            <person name="Thiergart T."/>
            <person name="Pickel B."/>
            <person name="Atanasova L."/>
            <person name="Karlsson M."/>
            <person name="Huettel B."/>
            <person name="Barry K.W."/>
            <person name="Haridas S."/>
            <person name="Chen C."/>
            <person name="Bauer D."/>
            <person name="Andreopoulos W."/>
            <person name="Pangilinan J."/>
            <person name="LaButti K."/>
            <person name="Riley R."/>
            <person name="Lipzen A."/>
            <person name="Clum A."/>
            <person name="Drula E."/>
            <person name="Henrissat B."/>
            <person name="Kohler A."/>
            <person name="Grigoriev I.V."/>
            <person name="Martin F.M."/>
            <person name="Hacquard S."/>
        </authorList>
    </citation>
    <scope>NUCLEOTIDE SEQUENCE</scope>
    <source>
        <strain evidence="13">MPI-SDFR-AT-0073</strain>
    </source>
</reference>
<feature type="active site" description="Nucleophile" evidence="10">
    <location>
        <position position="169"/>
    </location>
</feature>
<feature type="active site" evidence="10">
    <location>
        <position position="221"/>
    </location>
</feature>
<dbReference type="GO" id="GO:0016052">
    <property type="term" value="P:carbohydrate catabolic process"/>
    <property type="evidence" value="ECO:0007669"/>
    <property type="project" value="TreeGrafter"/>
</dbReference>
<comment type="caution">
    <text evidence="13">The sequence shown here is derived from an EMBL/GenBank/DDBJ whole genome shotgun (WGS) entry which is preliminary data.</text>
</comment>
<evidence type="ECO:0000256" key="7">
    <source>
        <dbReference type="ARBA" id="ARBA00022801"/>
    </source>
</evidence>
<accession>A0A9P8UVV0</accession>
<dbReference type="GO" id="GO:0005576">
    <property type="term" value="C:extracellular region"/>
    <property type="evidence" value="ECO:0007669"/>
    <property type="project" value="UniProtKB-SubCell"/>
</dbReference>
<dbReference type="GO" id="GO:0050525">
    <property type="term" value="F:cutinase activity"/>
    <property type="evidence" value="ECO:0007669"/>
    <property type="project" value="UniProtKB-UniRule"/>
</dbReference>
<dbReference type="PANTHER" id="PTHR48250">
    <property type="entry name" value="CUTINASE 2-RELATED"/>
    <property type="match status" value="1"/>
</dbReference>
<comment type="similarity">
    <text evidence="2 12">Belongs to the cutinase family.</text>
</comment>
<dbReference type="Proteomes" id="UP000758603">
    <property type="component" value="Unassembled WGS sequence"/>
</dbReference>
<feature type="disulfide bond" evidence="11">
    <location>
        <begin position="217"/>
        <end position="224"/>
    </location>
</feature>
<dbReference type="Pfam" id="PF01083">
    <property type="entry name" value="Cutinase"/>
    <property type="match status" value="1"/>
</dbReference>
<organism evidence="13 14">
    <name type="scientific">Truncatella angustata</name>
    <dbReference type="NCBI Taxonomy" id="152316"/>
    <lineage>
        <taxon>Eukaryota</taxon>
        <taxon>Fungi</taxon>
        <taxon>Dikarya</taxon>
        <taxon>Ascomycota</taxon>
        <taxon>Pezizomycotina</taxon>
        <taxon>Sordariomycetes</taxon>
        <taxon>Xylariomycetidae</taxon>
        <taxon>Amphisphaeriales</taxon>
        <taxon>Sporocadaceae</taxon>
        <taxon>Truncatella</taxon>
    </lineage>
</organism>
<dbReference type="Gene3D" id="3.40.50.1820">
    <property type="entry name" value="alpha/beta hydrolase"/>
    <property type="match status" value="1"/>
</dbReference>
<dbReference type="GeneID" id="70135048"/>
<evidence type="ECO:0000256" key="9">
    <source>
        <dbReference type="ARBA" id="ARBA00034045"/>
    </source>
</evidence>